<dbReference type="Proteomes" id="UP000193307">
    <property type="component" value="Unassembled WGS sequence"/>
</dbReference>
<dbReference type="STRING" id="658057.SAMN04488032_107128"/>
<evidence type="ECO:0000313" key="3">
    <source>
        <dbReference type="Proteomes" id="UP000193307"/>
    </source>
</evidence>
<keyword evidence="3" id="KW-1185">Reference proteome</keyword>
<name>A0A1Y5SVT7_9RHOB</name>
<gene>
    <name evidence="2" type="ORF">PAM7971_02449</name>
</gene>
<proteinExistence type="predicted"/>
<feature type="transmembrane region" description="Helical" evidence="1">
    <location>
        <begin position="6"/>
        <end position="27"/>
    </location>
</feature>
<sequence length="62" mass="6660">MQFMVAVNVATLAPSVLKQLGLALIFLRDGLMAFHPMLRSRLEAGAGVPVFSSVGGFQWLAQ</sequence>
<keyword evidence="1" id="KW-0812">Transmembrane</keyword>
<reference evidence="2 3" key="1">
    <citation type="submission" date="2017-03" db="EMBL/GenBank/DDBJ databases">
        <authorList>
            <person name="Afonso C.L."/>
            <person name="Miller P.J."/>
            <person name="Scott M.A."/>
            <person name="Spackman E."/>
            <person name="Goraichik I."/>
            <person name="Dimitrov K.M."/>
            <person name="Suarez D.L."/>
            <person name="Swayne D.E."/>
        </authorList>
    </citation>
    <scope>NUCLEOTIDE SEQUENCE [LARGE SCALE GENOMIC DNA]</scope>
    <source>
        <strain evidence="2 3">CECT 7971</strain>
    </source>
</reference>
<dbReference type="AlphaFoldDB" id="A0A1Y5SVT7"/>
<keyword evidence="1" id="KW-0472">Membrane</keyword>
<keyword evidence="1" id="KW-1133">Transmembrane helix</keyword>
<protein>
    <submittedName>
        <fullName evidence="2">Uncharacterized protein</fullName>
    </submittedName>
</protein>
<dbReference type="EMBL" id="FWFW01000007">
    <property type="protein sequence ID" value="SLN49772.1"/>
    <property type="molecule type" value="Genomic_DNA"/>
</dbReference>
<evidence type="ECO:0000313" key="2">
    <source>
        <dbReference type="EMBL" id="SLN49772.1"/>
    </source>
</evidence>
<organism evidence="2 3">
    <name type="scientific">Pacificibacter marinus</name>
    <dbReference type="NCBI Taxonomy" id="658057"/>
    <lineage>
        <taxon>Bacteria</taxon>
        <taxon>Pseudomonadati</taxon>
        <taxon>Pseudomonadota</taxon>
        <taxon>Alphaproteobacteria</taxon>
        <taxon>Rhodobacterales</taxon>
        <taxon>Roseobacteraceae</taxon>
        <taxon>Pacificibacter</taxon>
    </lineage>
</organism>
<accession>A0A1Y5SVT7</accession>
<evidence type="ECO:0000256" key="1">
    <source>
        <dbReference type="SAM" id="Phobius"/>
    </source>
</evidence>